<dbReference type="Pfam" id="PF00589">
    <property type="entry name" value="Phage_integrase"/>
    <property type="match status" value="1"/>
</dbReference>
<dbReference type="GO" id="GO:0006310">
    <property type="term" value="P:DNA recombination"/>
    <property type="evidence" value="ECO:0007669"/>
    <property type="project" value="UniProtKB-KW"/>
</dbReference>
<evidence type="ECO:0000313" key="5">
    <source>
        <dbReference type="EMBL" id="PXX13354.1"/>
    </source>
</evidence>
<dbReference type="Gene3D" id="1.10.443.10">
    <property type="entry name" value="Intergrase catalytic core"/>
    <property type="match status" value="1"/>
</dbReference>
<feature type="domain" description="Tyr recombinase" evidence="4">
    <location>
        <begin position="161"/>
        <end position="382"/>
    </location>
</feature>
<dbReference type="SUPFAM" id="SSF56349">
    <property type="entry name" value="DNA breaking-rejoining enzymes"/>
    <property type="match status" value="1"/>
</dbReference>
<dbReference type="AlphaFoldDB" id="A0A318HNR9"/>
<dbReference type="GO" id="GO:0003677">
    <property type="term" value="F:DNA binding"/>
    <property type="evidence" value="ECO:0007669"/>
    <property type="project" value="UniProtKB-KW"/>
</dbReference>
<dbReference type="InterPro" id="IPR002104">
    <property type="entry name" value="Integrase_catalytic"/>
</dbReference>
<dbReference type="EMBL" id="QJJU01000001">
    <property type="protein sequence ID" value="PXX13354.1"/>
    <property type="molecule type" value="Genomic_DNA"/>
</dbReference>
<reference evidence="5 6" key="2">
    <citation type="submission" date="2018-06" db="EMBL/GenBank/DDBJ databases">
        <title>Sequencing of bacterial isolates from soil warming experiment in Harvard Forest, Massachusetts, USA.</title>
        <authorList>
            <person name="Deangelis K.PhD."/>
        </authorList>
    </citation>
    <scope>NUCLEOTIDE SEQUENCE [LARGE SCALE GENOMIC DNA]</scope>
    <source>
        <strain evidence="5 6">GAS496</strain>
    </source>
</reference>
<comment type="similarity">
    <text evidence="1">Belongs to the 'phage' integrase family.</text>
</comment>
<organism evidence="5 6">
    <name type="scientific">Mycolicibacterium moriokaense</name>
    <dbReference type="NCBI Taxonomy" id="39691"/>
    <lineage>
        <taxon>Bacteria</taxon>
        <taxon>Bacillati</taxon>
        <taxon>Actinomycetota</taxon>
        <taxon>Actinomycetes</taxon>
        <taxon>Mycobacteriales</taxon>
        <taxon>Mycobacteriaceae</taxon>
        <taxon>Mycolicibacterium</taxon>
    </lineage>
</organism>
<accession>A0A318HNR9</accession>
<dbReference type="PANTHER" id="PTHR30349">
    <property type="entry name" value="PHAGE INTEGRASE-RELATED"/>
    <property type="match status" value="1"/>
</dbReference>
<name>A0A318HNR9_9MYCO</name>
<evidence type="ECO:0000313" key="6">
    <source>
        <dbReference type="Proteomes" id="UP000247781"/>
    </source>
</evidence>
<gene>
    <name evidence="5" type="ORF">C8E89_101511</name>
</gene>
<keyword evidence="3" id="KW-0233">DNA recombination</keyword>
<keyword evidence="2" id="KW-0238">DNA-binding</keyword>
<dbReference type="Proteomes" id="UP000247781">
    <property type="component" value="Unassembled WGS sequence"/>
</dbReference>
<comment type="caution">
    <text evidence="5">The sequence shown here is derived from an EMBL/GenBank/DDBJ whole genome shotgun (WGS) entry which is preliminary data.</text>
</comment>
<evidence type="ECO:0000256" key="1">
    <source>
        <dbReference type="ARBA" id="ARBA00008857"/>
    </source>
</evidence>
<proteinExistence type="inferred from homology"/>
<keyword evidence="6" id="KW-1185">Reference proteome</keyword>
<dbReference type="GO" id="GO:0015074">
    <property type="term" value="P:DNA integration"/>
    <property type="evidence" value="ECO:0007669"/>
    <property type="project" value="InterPro"/>
</dbReference>
<dbReference type="PANTHER" id="PTHR30349:SF41">
    <property type="entry name" value="INTEGRASE_RECOMBINASE PROTEIN MJ0367-RELATED"/>
    <property type="match status" value="1"/>
</dbReference>
<reference evidence="6" key="1">
    <citation type="submission" date="2018-05" db="EMBL/GenBank/DDBJ databases">
        <authorList>
            <person name="Deangelis K."/>
            <person name="Huntemann M."/>
            <person name="Clum A."/>
            <person name="Pillay M."/>
            <person name="Palaniappan K."/>
            <person name="Varghese N."/>
            <person name="Mikhailova N."/>
            <person name="Stamatis D."/>
            <person name="Reddy T."/>
            <person name="Daum C."/>
            <person name="Shapiro N."/>
            <person name="Ivanova N."/>
            <person name="Kyrpides N."/>
            <person name="Woyke T."/>
        </authorList>
    </citation>
    <scope>NUCLEOTIDE SEQUENCE [LARGE SCALE GENOMIC DNA]</scope>
    <source>
        <strain evidence="6">GAS496</strain>
    </source>
</reference>
<dbReference type="PROSITE" id="PS51898">
    <property type="entry name" value="TYR_RECOMBINASE"/>
    <property type="match status" value="1"/>
</dbReference>
<evidence type="ECO:0000259" key="4">
    <source>
        <dbReference type="PROSITE" id="PS51898"/>
    </source>
</evidence>
<dbReference type="InterPro" id="IPR011010">
    <property type="entry name" value="DNA_brk_join_enz"/>
</dbReference>
<dbReference type="InterPro" id="IPR050090">
    <property type="entry name" value="Tyrosine_recombinase_XerCD"/>
</dbReference>
<protein>
    <submittedName>
        <fullName evidence="5">Site-specific recombinase XerD</fullName>
    </submittedName>
</protein>
<dbReference type="InterPro" id="IPR013762">
    <property type="entry name" value="Integrase-like_cat_sf"/>
</dbReference>
<evidence type="ECO:0000256" key="2">
    <source>
        <dbReference type="ARBA" id="ARBA00023125"/>
    </source>
</evidence>
<evidence type="ECO:0000256" key="3">
    <source>
        <dbReference type="ARBA" id="ARBA00023172"/>
    </source>
</evidence>
<sequence>MLEGGFTVRRIGHAGGRQSYWIFTPAGELHRPSLDVLTQFGPSTQQTYAYSLVDHLNWLHVNRKSTSTVTLDDLRRYMNGLTGQADGVYGVAWRASEQKPLGPSAAANVATIVKVYYLALAAKGEASAELAAGFEAAPRQPKRKGSRVVSSNPLAPRKSARRPRFLADAVVRSLFEPSVLTTARDLMIVTWLRDGGLRVGAMCGLRFCDLHLIDGHPCGQRADPHVHIVGREDNPNRARAKAYATSGLSPEGYVLDGVIRALSPAMISTFYGYLLDEYHGISHLVDHEQVLVHLQGTSPGRALSTSGVRKMLRRSCGRAGLDARITPHAFRHRAAAALYAATDFNAEMVAQEFGWSSPSMVTELYGKSANREAMKHLHRVWDAAPGLNAGPSSGGAAS</sequence>